<dbReference type="InterPro" id="IPR026875">
    <property type="entry name" value="PHydrolase_assoc_dom"/>
</dbReference>
<dbReference type="Pfam" id="PF13286">
    <property type="entry name" value="HD_assoc"/>
    <property type="match status" value="1"/>
</dbReference>
<feature type="domain" description="Phosphohydrolase-associated" evidence="2">
    <location>
        <begin position="60"/>
        <end position="145"/>
    </location>
</feature>
<evidence type="ECO:0000313" key="4">
    <source>
        <dbReference type="Proteomes" id="UP000266389"/>
    </source>
</evidence>
<sequence>MRPDEPLTEVARHRVIRRLINGLVTDLLTESSRRIDALLRACGGQVSVDDVRRWPTPLIGYPPETEQMNRALKQFLYAHMYTHPHTQQMAAQAEQVLSDLFATYLRRPEQLPESARARLDELPLPRVVCDYIAGMTDRFALRAHAELIGRA</sequence>
<dbReference type="EMBL" id="PHFL01000056">
    <property type="protein sequence ID" value="RFM23868.1"/>
    <property type="molecule type" value="Genomic_DNA"/>
</dbReference>
<organism evidence="3 4">
    <name type="scientific">Candidatus Thermochlorobacter aerophilus</name>
    <dbReference type="NCBI Taxonomy" id="1868324"/>
    <lineage>
        <taxon>Bacteria</taxon>
        <taxon>Pseudomonadati</taxon>
        <taxon>Chlorobiota</taxon>
        <taxon>Chlorobiia</taxon>
        <taxon>Chlorobiales</taxon>
        <taxon>Candidatus Thermochlorobacteriaceae</taxon>
        <taxon>Candidatus Thermochlorobacter</taxon>
    </lineage>
</organism>
<dbReference type="GO" id="GO:0016787">
    <property type="term" value="F:hydrolase activity"/>
    <property type="evidence" value="ECO:0007669"/>
    <property type="project" value="UniProtKB-KW"/>
</dbReference>
<dbReference type="AlphaFoldDB" id="A0A395M0W8"/>
<protein>
    <recommendedName>
        <fullName evidence="2">Phosphohydrolase-associated domain-containing protein</fullName>
    </recommendedName>
</protein>
<dbReference type="SUPFAM" id="SSF109604">
    <property type="entry name" value="HD-domain/PDEase-like"/>
    <property type="match status" value="1"/>
</dbReference>
<dbReference type="Proteomes" id="UP000266389">
    <property type="component" value="Unassembled WGS sequence"/>
</dbReference>
<evidence type="ECO:0000313" key="3">
    <source>
        <dbReference type="EMBL" id="RFM23868.1"/>
    </source>
</evidence>
<gene>
    <name evidence="3" type="ORF">D0433_08770</name>
</gene>
<proteinExistence type="predicted"/>
<reference evidence="3 4" key="1">
    <citation type="journal article" date="2011" name="ISME J.">
        <title>Community ecology of hot spring cyanobacterial mats: predominant populations and their functional potential.</title>
        <authorList>
            <person name="Klatt C.G."/>
            <person name="Wood J.M."/>
            <person name="Rusch D.B."/>
            <person name="Bateson M.M."/>
            <person name="Hamamura N."/>
            <person name="Heidelberg J.F."/>
            <person name="Grossman A.R."/>
            <person name="Bhaya D."/>
            <person name="Cohan F.M."/>
            <person name="Kuhl M."/>
            <person name="Bryant D.A."/>
            <person name="Ward D.M."/>
        </authorList>
    </citation>
    <scope>NUCLEOTIDE SEQUENCE [LARGE SCALE GENOMIC DNA]</scope>
    <source>
        <strain evidence="3">OS</strain>
    </source>
</reference>
<keyword evidence="1" id="KW-0378">Hydrolase</keyword>
<accession>A0A395M0W8</accession>
<dbReference type="Gene3D" id="1.10.3210.10">
    <property type="entry name" value="Hypothetical protein af1432"/>
    <property type="match status" value="1"/>
</dbReference>
<evidence type="ECO:0000256" key="1">
    <source>
        <dbReference type="ARBA" id="ARBA00022801"/>
    </source>
</evidence>
<evidence type="ECO:0000259" key="2">
    <source>
        <dbReference type="Pfam" id="PF13286"/>
    </source>
</evidence>
<name>A0A395M0W8_9BACT</name>
<comment type="caution">
    <text evidence="3">The sequence shown here is derived from an EMBL/GenBank/DDBJ whole genome shotgun (WGS) entry which is preliminary data.</text>
</comment>